<feature type="chain" id="PRO_5044021500" evidence="1">
    <location>
        <begin position="31"/>
        <end position="209"/>
    </location>
</feature>
<evidence type="ECO:0000256" key="1">
    <source>
        <dbReference type="SAM" id="SignalP"/>
    </source>
</evidence>
<organism evidence="2 3">
    <name type="scientific">Oldenlandia corymbosa var. corymbosa</name>
    <dbReference type="NCBI Taxonomy" id="529605"/>
    <lineage>
        <taxon>Eukaryota</taxon>
        <taxon>Viridiplantae</taxon>
        <taxon>Streptophyta</taxon>
        <taxon>Embryophyta</taxon>
        <taxon>Tracheophyta</taxon>
        <taxon>Spermatophyta</taxon>
        <taxon>Magnoliopsida</taxon>
        <taxon>eudicotyledons</taxon>
        <taxon>Gunneridae</taxon>
        <taxon>Pentapetalae</taxon>
        <taxon>asterids</taxon>
        <taxon>lamiids</taxon>
        <taxon>Gentianales</taxon>
        <taxon>Rubiaceae</taxon>
        <taxon>Rubioideae</taxon>
        <taxon>Spermacoceae</taxon>
        <taxon>Hedyotis-Oldenlandia complex</taxon>
        <taxon>Oldenlandia</taxon>
    </lineage>
</organism>
<dbReference type="Pfam" id="PF04398">
    <property type="entry name" value="DUF538"/>
    <property type="match status" value="1"/>
</dbReference>
<protein>
    <submittedName>
        <fullName evidence="2">OLC1v1025725C1</fullName>
    </submittedName>
</protein>
<dbReference type="AlphaFoldDB" id="A0AAV1C5T5"/>
<dbReference type="SUPFAM" id="SSF141562">
    <property type="entry name" value="At5g01610-like"/>
    <property type="match status" value="1"/>
</dbReference>
<dbReference type="Proteomes" id="UP001161247">
    <property type="component" value="Chromosome 1"/>
</dbReference>
<evidence type="ECO:0000313" key="2">
    <source>
        <dbReference type="EMBL" id="CAI9090856.1"/>
    </source>
</evidence>
<accession>A0AAV1C5T5</accession>
<evidence type="ECO:0000313" key="3">
    <source>
        <dbReference type="Proteomes" id="UP001161247"/>
    </source>
</evidence>
<sequence>MAPSHFTNPFRLSTFLLLAVIIFSTEPTNSISTPSSNPSSSVEDVLKAHALPIGIFPKLISGFSLDPASGMFQLQVANSPCDAKFETPVRYDVNVTGVISYGKISDLSGVASQELFLWLPVKGIKVDVPSSGLIYFDVGVVSKQFSLSLFETPHDCSAPAAEEGANDHDDQFPATLDLSFLKSRKRDIENPSEKFLKERYNGQEQRATS</sequence>
<dbReference type="PANTHER" id="PTHR31676:SF197">
    <property type="entry name" value="DUF538 DOMAIN-CONTAINING PROTEIN"/>
    <property type="match status" value="1"/>
</dbReference>
<dbReference type="InterPro" id="IPR007493">
    <property type="entry name" value="DUF538"/>
</dbReference>
<reference evidence="2" key="1">
    <citation type="submission" date="2023-03" db="EMBL/GenBank/DDBJ databases">
        <authorList>
            <person name="Julca I."/>
        </authorList>
    </citation>
    <scope>NUCLEOTIDE SEQUENCE</scope>
</reference>
<keyword evidence="3" id="KW-1185">Reference proteome</keyword>
<name>A0AAV1C5T5_OLDCO</name>
<dbReference type="PANTHER" id="PTHR31676">
    <property type="entry name" value="T31J12.3 PROTEIN-RELATED"/>
    <property type="match status" value="1"/>
</dbReference>
<gene>
    <name evidence="2" type="ORF">OLC1_LOCUS2916</name>
</gene>
<proteinExistence type="predicted"/>
<dbReference type="FunFam" id="2.30.240.10:FF:000002">
    <property type="entry name" value="Uncharacterized protein At3g07460"/>
    <property type="match status" value="1"/>
</dbReference>
<dbReference type="InterPro" id="IPR036758">
    <property type="entry name" value="At5g01610-like"/>
</dbReference>
<dbReference type="Gene3D" id="2.30.240.10">
    <property type="entry name" value="At5g01610-like"/>
    <property type="match status" value="1"/>
</dbReference>
<keyword evidence="1" id="KW-0732">Signal</keyword>
<feature type="signal peptide" evidence="1">
    <location>
        <begin position="1"/>
        <end position="30"/>
    </location>
</feature>
<dbReference type="EMBL" id="OX459118">
    <property type="protein sequence ID" value="CAI9090856.1"/>
    <property type="molecule type" value="Genomic_DNA"/>
</dbReference>